<dbReference type="OrthoDB" id="3658031at2"/>
<dbReference type="Pfam" id="PF13203">
    <property type="entry name" value="DUF2201_N"/>
    <property type="match status" value="1"/>
</dbReference>
<dbReference type="Proteomes" id="UP000189677">
    <property type="component" value="Chromosome"/>
</dbReference>
<dbReference type="PANTHER" id="PTHR38730:SF1">
    <property type="entry name" value="SLL7028 PROTEIN"/>
    <property type="match status" value="1"/>
</dbReference>
<evidence type="ECO:0000313" key="2">
    <source>
        <dbReference type="EMBL" id="AQU67532.1"/>
    </source>
</evidence>
<feature type="domain" description="Putative metallopeptidase" evidence="1">
    <location>
        <begin position="40"/>
        <end position="141"/>
    </location>
</feature>
<dbReference type="InterPro" id="IPR036465">
    <property type="entry name" value="vWFA_dom_sf"/>
</dbReference>
<keyword evidence="3" id="KW-1185">Reference proteome</keyword>
<dbReference type="EMBL" id="CP018047">
    <property type="protein sequence ID" value="AQU67532.1"/>
    <property type="molecule type" value="Genomic_DNA"/>
</dbReference>
<reference evidence="2 3" key="1">
    <citation type="submission" date="2016-11" db="EMBL/GenBank/DDBJ databases">
        <title>Complete genome sequence of Streptomyces niveus SCSIO 3406.</title>
        <authorList>
            <person name="Zhu Q."/>
            <person name="Cheng W."/>
            <person name="Song Y."/>
            <person name="Li Q."/>
            <person name="Ju J."/>
        </authorList>
    </citation>
    <scope>NUCLEOTIDE SEQUENCE [LARGE SCALE GENOMIC DNA]</scope>
    <source>
        <strain evidence="2 3">SCSIO 3406</strain>
    </source>
</reference>
<dbReference type="KEGG" id="snw:BBN63_16085"/>
<dbReference type="PANTHER" id="PTHR38730">
    <property type="entry name" value="SLL7028 PROTEIN"/>
    <property type="match status" value="1"/>
</dbReference>
<dbReference type="InterPro" id="IPR025154">
    <property type="entry name" value="Put_metallopeptidase_dom"/>
</dbReference>
<dbReference type="RefSeq" id="WP_078076095.1">
    <property type="nucleotide sequence ID" value="NZ_CP018047.1"/>
</dbReference>
<gene>
    <name evidence="2" type="ORF">BBN63_16085</name>
</gene>
<evidence type="ECO:0000259" key="1">
    <source>
        <dbReference type="Pfam" id="PF13203"/>
    </source>
</evidence>
<sequence>MTEAAVTTTTSVADLRDWRRLLDDPPDPETTERGRRLKEAAMLDFGVRESAIASWLYTKCHRQIPTLAVDTAAVVATGDGSCVLLYNPEFFAAIGADGVRFVLFHEARHLIHRHLYVDAELREDPVFALAAEVSINHVVMRRLRAKLPTRQTGGGTGSVREPVGIDPYAIHAQYETDLRAQGLEPLSYAHFTETDMTVYGELKRMSDPPVPADAVCPHLLIGGLPLDDETVGEVVEGVLADVLRAALRGEGPAREEILHLADRSEGGSDRVGKLWARLGLGALRGRTEPTRRVEWWKRWLADTLASKLREGERLVYPRKHGAVLLALGHDPMLSRRGKERTKVVVVAIDTSGSMSQRVIDWLLTLIGRTDGVETHWLSFDGEVMPFVAGERVLGGGGTDFGKVVEYVEGRREVGGKRCEVRPDAVIMVTDGYAPKVTPARPDSWIWLITDGGDDWPDGHSPPMACHRVTTGDS</sequence>
<evidence type="ECO:0000313" key="3">
    <source>
        <dbReference type="Proteomes" id="UP000189677"/>
    </source>
</evidence>
<accession>A0A1U9QTG2</accession>
<name>A0A1U9QTG2_STRNV</name>
<protein>
    <recommendedName>
        <fullName evidence="1">Putative metallopeptidase domain-containing protein</fullName>
    </recommendedName>
</protein>
<dbReference type="AlphaFoldDB" id="A0A1U9QTG2"/>
<organism evidence="2 3">
    <name type="scientific">Streptomyces niveus</name>
    <name type="common">Streptomyces spheroides</name>
    <dbReference type="NCBI Taxonomy" id="193462"/>
    <lineage>
        <taxon>Bacteria</taxon>
        <taxon>Bacillati</taxon>
        <taxon>Actinomycetota</taxon>
        <taxon>Actinomycetes</taxon>
        <taxon>Kitasatosporales</taxon>
        <taxon>Streptomycetaceae</taxon>
        <taxon>Streptomyces</taxon>
    </lineage>
</organism>
<proteinExistence type="predicted"/>
<dbReference type="SUPFAM" id="SSF53300">
    <property type="entry name" value="vWA-like"/>
    <property type="match status" value="1"/>
</dbReference>